<organism evidence="7 8">
    <name type="scientific">Paraburkholderia phenazinium</name>
    <dbReference type="NCBI Taxonomy" id="60549"/>
    <lineage>
        <taxon>Bacteria</taxon>
        <taxon>Pseudomonadati</taxon>
        <taxon>Pseudomonadota</taxon>
        <taxon>Betaproteobacteria</taxon>
        <taxon>Burkholderiales</taxon>
        <taxon>Burkholderiaceae</taxon>
        <taxon>Paraburkholderia</taxon>
    </lineage>
</organism>
<dbReference type="Gene3D" id="3.40.50.2300">
    <property type="match status" value="1"/>
</dbReference>
<dbReference type="SMART" id="SM00421">
    <property type="entry name" value="HTH_LUXR"/>
    <property type="match status" value="1"/>
</dbReference>
<dbReference type="PANTHER" id="PTHR44688">
    <property type="entry name" value="DNA-BINDING TRANSCRIPTIONAL ACTIVATOR DEVR_DOSR"/>
    <property type="match status" value="1"/>
</dbReference>
<dbReference type="InterPro" id="IPR001789">
    <property type="entry name" value="Sig_transdc_resp-reg_receiver"/>
</dbReference>
<keyword evidence="3" id="KW-0804">Transcription</keyword>
<evidence type="ECO:0000256" key="1">
    <source>
        <dbReference type="ARBA" id="ARBA00023015"/>
    </source>
</evidence>
<feature type="domain" description="Response regulatory" evidence="6">
    <location>
        <begin position="6"/>
        <end position="120"/>
    </location>
</feature>
<dbReference type="GO" id="GO:0000160">
    <property type="term" value="P:phosphorelay signal transduction system"/>
    <property type="evidence" value="ECO:0007669"/>
    <property type="project" value="InterPro"/>
</dbReference>
<dbReference type="Pfam" id="PF00072">
    <property type="entry name" value="Response_reg"/>
    <property type="match status" value="1"/>
</dbReference>
<dbReference type="SUPFAM" id="SSF46894">
    <property type="entry name" value="C-terminal effector domain of the bipartite response regulators"/>
    <property type="match status" value="1"/>
</dbReference>
<dbReference type="PROSITE" id="PS00622">
    <property type="entry name" value="HTH_LUXR_1"/>
    <property type="match status" value="1"/>
</dbReference>
<dbReference type="GO" id="GO:0003677">
    <property type="term" value="F:DNA binding"/>
    <property type="evidence" value="ECO:0007669"/>
    <property type="project" value="UniProtKB-KW"/>
</dbReference>
<sequence>MKERSVIYVVDNNNLMHWLYQEMLRELEVTLKIFISASQFLDSYSPGSSECLICDVHVPEAGGRQMQRELLQAGPCLPVICVSAQPEVSLVVNAIKAGAFDFLEKPVNGVRLQQTVRNALEHSANLHDARLQSEAQQARLALLTPREREIVEGVVAGLSSREISSELGISVRTVENHRARIVEKLHVNSTVELVHLICNRKR</sequence>
<dbReference type="SMART" id="SM00448">
    <property type="entry name" value="REC"/>
    <property type="match status" value="1"/>
</dbReference>
<gene>
    <name evidence="7" type="ORF">SAMN05216466_10426</name>
</gene>
<dbReference type="AlphaFoldDB" id="A0A1G7VE85"/>
<feature type="modified residue" description="4-aspartylphosphate" evidence="4">
    <location>
        <position position="55"/>
    </location>
</feature>
<protein>
    <submittedName>
        <fullName evidence="7">Two-component response regulator, FixJ family, consists of REC and HTH domains</fullName>
    </submittedName>
</protein>
<dbReference type="InterPro" id="IPR036388">
    <property type="entry name" value="WH-like_DNA-bd_sf"/>
</dbReference>
<feature type="domain" description="HTH luxR-type" evidence="5">
    <location>
        <begin position="136"/>
        <end position="201"/>
    </location>
</feature>
<evidence type="ECO:0000256" key="4">
    <source>
        <dbReference type="PROSITE-ProRule" id="PRU00169"/>
    </source>
</evidence>
<evidence type="ECO:0000256" key="3">
    <source>
        <dbReference type="ARBA" id="ARBA00023163"/>
    </source>
</evidence>
<keyword evidence="1" id="KW-0805">Transcription regulation</keyword>
<dbReference type="Gene3D" id="1.10.10.10">
    <property type="entry name" value="Winged helix-like DNA-binding domain superfamily/Winged helix DNA-binding domain"/>
    <property type="match status" value="1"/>
</dbReference>
<dbReference type="PRINTS" id="PR00038">
    <property type="entry name" value="HTHLUXR"/>
</dbReference>
<accession>A0A1G7VE85</accession>
<dbReference type="InterPro" id="IPR011006">
    <property type="entry name" value="CheY-like_superfamily"/>
</dbReference>
<dbReference type="Proteomes" id="UP000199706">
    <property type="component" value="Unassembled WGS sequence"/>
</dbReference>
<evidence type="ECO:0000259" key="6">
    <source>
        <dbReference type="PROSITE" id="PS50110"/>
    </source>
</evidence>
<keyword evidence="4" id="KW-0597">Phosphoprotein</keyword>
<dbReference type="PANTHER" id="PTHR44688:SF16">
    <property type="entry name" value="DNA-BINDING TRANSCRIPTIONAL ACTIVATOR DEVR_DOSR"/>
    <property type="match status" value="1"/>
</dbReference>
<dbReference type="InterPro" id="IPR016032">
    <property type="entry name" value="Sig_transdc_resp-reg_C-effctor"/>
</dbReference>
<name>A0A1G7VE85_9BURK</name>
<proteinExistence type="predicted"/>
<dbReference type="PROSITE" id="PS50043">
    <property type="entry name" value="HTH_LUXR_2"/>
    <property type="match status" value="1"/>
</dbReference>
<dbReference type="InterPro" id="IPR000792">
    <property type="entry name" value="Tscrpt_reg_LuxR_C"/>
</dbReference>
<dbReference type="Pfam" id="PF00196">
    <property type="entry name" value="GerE"/>
    <property type="match status" value="1"/>
</dbReference>
<evidence type="ECO:0000259" key="5">
    <source>
        <dbReference type="PROSITE" id="PS50043"/>
    </source>
</evidence>
<evidence type="ECO:0000313" key="7">
    <source>
        <dbReference type="EMBL" id="SDG57861.1"/>
    </source>
</evidence>
<dbReference type="CDD" id="cd06170">
    <property type="entry name" value="LuxR_C_like"/>
    <property type="match status" value="1"/>
</dbReference>
<reference evidence="7 8" key="1">
    <citation type="submission" date="2016-10" db="EMBL/GenBank/DDBJ databases">
        <authorList>
            <person name="de Groot N.N."/>
        </authorList>
    </citation>
    <scope>NUCLEOTIDE SEQUENCE [LARGE SCALE GENOMIC DNA]</scope>
    <source>
        <strain evidence="7 8">LMG 2247</strain>
    </source>
</reference>
<evidence type="ECO:0000256" key="2">
    <source>
        <dbReference type="ARBA" id="ARBA00023125"/>
    </source>
</evidence>
<dbReference type="PROSITE" id="PS50110">
    <property type="entry name" value="RESPONSE_REGULATORY"/>
    <property type="match status" value="1"/>
</dbReference>
<dbReference type="EMBL" id="FNCJ01000004">
    <property type="protein sequence ID" value="SDG57861.1"/>
    <property type="molecule type" value="Genomic_DNA"/>
</dbReference>
<evidence type="ECO:0000313" key="8">
    <source>
        <dbReference type="Proteomes" id="UP000199706"/>
    </source>
</evidence>
<dbReference type="SUPFAM" id="SSF52172">
    <property type="entry name" value="CheY-like"/>
    <property type="match status" value="1"/>
</dbReference>
<keyword evidence="2" id="KW-0238">DNA-binding</keyword>
<dbReference type="GO" id="GO:0006355">
    <property type="term" value="P:regulation of DNA-templated transcription"/>
    <property type="evidence" value="ECO:0007669"/>
    <property type="project" value="InterPro"/>
</dbReference>